<dbReference type="EMBL" id="AVOT02023892">
    <property type="protein sequence ID" value="MBW0514230.1"/>
    <property type="molecule type" value="Genomic_DNA"/>
</dbReference>
<feature type="domain" description="Reverse transcriptase Ty1/copia-type" evidence="1">
    <location>
        <begin position="71"/>
        <end position="196"/>
    </location>
</feature>
<reference evidence="2" key="1">
    <citation type="submission" date="2021-03" db="EMBL/GenBank/DDBJ databases">
        <title>Draft genome sequence of rust myrtle Austropuccinia psidii MF-1, a brazilian biotype.</title>
        <authorList>
            <person name="Quecine M.C."/>
            <person name="Pachon D.M.R."/>
            <person name="Bonatelli M.L."/>
            <person name="Correr F.H."/>
            <person name="Franceschini L.M."/>
            <person name="Leite T.F."/>
            <person name="Margarido G.R.A."/>
            <person name="Almeida C.A."/>
            <person name="Ferrarezi J.A."/>
            <person name="Labate C.A."/>
        </authorList>
    </citation>
    <scope>NUCLEOTIDE SEQUENCE</scope>
    <source>
        <strain evidence="2">MF-1</strain>
    </source>
</reference>
<dbReference type="InterPro" id="IPR013103">
    <property type="entry name" value="RVT_2"/>
</dbReference>
<proteinExistence type="predicted"/>
<gene>
    <name evidence="2" type="ORF">O181_053945</name>
</gene>
<sequence length="197" mass="22153">MGGLPFILNHLKLGKVPTDAIAKKECAVMPTLHQPSDLLIPKTIGTVFASDYKSEWRLSAEDKLRGFEKHDVWTPVFPTKGMKVLGGKWVFDVKRHANGSIEHFKACYVARGFSQRPGIDCFEVYAPTASMNSLRLLLAMKVRYAMSLAAFDVRSAYLYSPIEEDVYVQAPVELRPEWNGKVMKLKKALYGTEKAAR</sequence>
<organism evidence="2 3">
    <name type="scientific">Austropuccinia psidii MF-1</name>
    <dbReference type="NCBI Taxonomy" id="1389203"/>
    <lineage>
        <taxon>Eukaryota</taxon>
        <taxon>Fungi</taxon>
        <taxon>Dikarya</taxon>
        <taxon>Basidiomycota</taxon>
        <taxon>Pucciniomycotina</taxon>
        <taxon>Pucciniomycetes</taxon>
        <taxon>Pucciniales</taxon>
        <taxon>Sphaerophragmiaceae</taxon>
        <taxon>Austropuccinia</taxon>
    </lineage>
</organism>
<accession>A0A9Q3E1H6</accession>
<comment type="caution">
    <text evidence="2">The sequence shown here is derived from an EMBL/GenBank/DDBJ whole genome shotgun (WGS) entry which is preliminary data.</text>
</comment>
<dbReference type="Proteomes" id="UP000765509">
    <property type="component" value="Unassembled WGS sequence"/>
</dbReference>
<dbReference type="Pfam" id="PF07727">
    <property type="entry name" value="RVT_2"/>
    <property type="match status" value="1"/>
</dbReference>
<evidence type="ECO:0000259" key="1">
    <source>
        <dbReference type="Pfam" id="PF07727"/>
    </source>
</evidence>
<dbReference type="OrthoDB" id="3059824at2759"/>
<protein>
    <recommendedName>
        <fullName evidence="1">Reverse transcriptase Ty1/copia-type domain-containing protein</fullName>
    </recommendedName>
</protein>
<dbReference type="AlphaFoldDB" id="A0A9Q3E1H6"/>
<evidence type="ECO:0000313" key="2">
    <source>
        <dbReference type="EMBL" id="MBW0514230.1"/>
    </source>
</evidence>
<keyword evidence="3" id="KW-1185">Reference proteome</keyword>
<name>A0A9Q3E1H6_9BASI</name>
<evidence type="ECO:0000313" key="3">
    <source>
        <dbReference type="Proteomes" id="UP000765509"/>
    </source>
</evidence>